<feature type="region of interest" description="Disordered" evidence="1">
    <location>
        <begin position="66"/>
        <end position="103"/>
    </location>
</feature>
<evidence type="ECO:0000259" key="2">
    <source>
        <dbReference type="Pfam" id="PF08729"/>
    </source>
</evidence>
<feature type="region of interest" description="Disordered" evidence="1">
    <location>
        <begin position="25"/>
        <end position="44"/>
    </location>
</feature>
<dbReference type="PANTHER" id="PTHR21669:SF28">
    <property type="entry name" value="YEMANUCLEIN"/>
    <property type="match status" value="1"/>
</dbReference>
<dbReference type="EMBL" id="HG996466">
    <property type="protein sequence ID" value="CAG1860571.1"/>
    <property type="molecule type" value="Genomic_DNA"/>
</dbReference>
<proteinExistence type="predicted"/>
<gene>
    <name evidence="3" type="ORF">GSMUA_98750.1</name>
</gene>
<sequence length="738" mass="81801">MDDQKGAHVRASLSLSSVSASSFAAAAPPKEELLPPAGGGQRVRFSVDLKPGETTIVSWKRLLKESSKGSGGGFPPNASAADPLLDSLAQAGGPPAANELEDAVPPTNRFSAVIEKIERLYVGKQSSDEELDDIPCDDQYDTEDSFIDDTELDEYFQVDKMSTKHNGYFVNKGKLEQIEPSTSLKEAPSKRRRNDSTKLHGDGNVLVPSGPVNVDNMHIKDAARNAPEVGRKPKPGKIYATYGVGEHYSEEGRHIKYKSKGTTTAYKSKSSDFTIKSEKQSTKVSDSLQSIMRVPYKDGFLRPLELKCLDKHKDVVLALKNTGHRSRASDSFGPLYQVSCNEGHMEFQSKKLLHSDAGEVYATIRSKERYGSSDFLAMNSPGSAHPMHEAQHLSTRAKGSSSVRPKGTTLERAICDLEKIVAECRPPSLDVQEVDLAFQGTKRRLPKEVKQKLAKVARLSASQGKISEDELVDRLMGILGHLVQRRTLKEKKTLKVNLGEKNIGAYCSTYICTRQHALIRNMRVMVELGLSAKQQKADRFHQVKGAATEMIRARVSQLKSKLPELQDGSADNFQKINNDEKRVLKGRYSMDSALEDKICDLYDLYVEGMDEDKGPQSRKLYVELAELWPSGYMDDVGIKDAIQRSKERKRAIYSHNKVHNEERIKRRKLASTVRVAETNPVAQLQARQEKPVPIVDSTAQFLTPLEKLGCNRTAATTGRSMDCIPPTNSGHHVSKKPN</sequence>
<dbReference type="Gramene" id="Ma01_t23430.2">
    <property type="protein sequence ID" value="Ma01_p23430.2"/>
    <property type="gene ID" value="Ma01_g23430"/>
</dbReference>
<accession>A0A804HXJ3</accession>
<reference evidence="4" key="2">
    <citation type="submission" date="2021-05" db="UniProtKB">
        <authorList>
            <consortium name="EnsemblPlants"/>
        </authorList>
    </citation>
    <scope>IDENTIFICATION</scope>
    <source>
        <strain evidence="4">subsp. malaccensis</strain>
    </source>
</reference>
<dbReference type="AlphaFoldDB" id="A0A804HXJ3"/>
<feature type="region of interest" description="Disordered" evidence="1">
    <location>
        <begin position="716"/>
        <end position="738"/>
    </location>
</feature>
<protein>
    <submittedName>
        <fullName evidence="3">(wild Malaysian banana) hypothetical protein</fullName>
    </submittedName>
</protein>
<dbReference type="Pfam" id="PF08729">
    <property type="entry name" value="HUN"/>
    <property type="match status" value="1"/>
</dbReference>
<dbReference type="OrthoDB" id="68076at2759"/>
<dbReference type="PANTHER" id="PTHR21669">
    <property type="entry name" value="CAPZ-INTERACTING PROTEIN AND RELATED PROTEINS"/>
    <property type="match status" value="1"/>
</dbReference>
<reference evidence="3" key="1">
    <citation type="submission" date="2021-03" db="EMBL/GenBank/DDBJ databases">
        <authorList>
            <consortium name="Genoscope - CEA"/>
            <person name="William W."/>
        </authorList>
    </citation>
    <scope>NUCLEOTIDE SEQUENCE</scope>
    <source>
        <strain evidence="3">Doubled-haploid Pahang</strain>
    </source>
</reference>
<dbReference type="GO" id="GO:0005634">
    <property type="term" value="C:nucleus"/>
    <property type="evidence" value="ECO:0000318"/>
    <property type="project" value="GO_Central"/>
</dbReference>
<dbReference type="EnsemblPlants" id="Ma01_t23430.2">
    <property type="protein sequence ID" value="Ma01_p23430.2"/>
    <property type="gene ID" value="Ma01_g23430"/>
</dbReference>
<dbReference type="InterPro" id="IPR014840">
    <property type="entry name" value="HRD"/>
</dbReference>
<evidence type="ECO:0000313" key="3">
    <source>
        <dbReference type="EMBL" id="CAG1860571.1"/>
    </source>
</evidence>
<feature type="region of interest" description="Disordered" evidence="1">
    <location>
        <begin position="181"/>
        <end position="215"/>
    </location>
</feature>
<evidence type="ECO:0000256" key="1">
    <source>
        <dbReference type="SAM" id="MobiDB-lite"/>
    </source>
</evidence>
<evidence type="ECO:0000313" key="4">
    <source>
        <dbReference type="EnsemblPlants" id="Ma01_p23430.2"/>
    </source>
</evidence>
<dbReference type="GO" id="GO:0006325">
    <property type="term" value="P:chromatin organization"/>
    <property type="evidence" value="ECO:0000318"/>
    <property type="project" value="GO_Central"/>
</dbReference>
<organism evidence="4 5">
    <name type="scientific">Musa acuminata subsp. malaccensis</name>
    <name type="common">Wild banana</name>
    <name type="synonym">Musa malaccensis</name>
    <dbReference type="NCBI Taxonomy" id="214687"/>
    <lineage>
        <taxon>Eukaryota</taxon>
        <taxon>Viridiplantae</taxon>
        <taxon>Streptophyta</taxon>
        <taxon>Embryophyta</taxon>
        <taxon>Tracheophyta</taxon>
        <taxon>Spermatophyta</taxon>
        <taxon>Magnoliopsida</taxon>
        <taxon>Liliopsida</taxon>
        <taxon>Zingiberales</taxon>
        <taxon>Musaceae</taxon>
        <taxon>Musa</taxon>
    </lineage>
</organism>
<dbReference type="OMA" id="WPAMVST"/>
<keyword evidence="5" id="KW-1185">Reference proteome</keyword>
<feature type="domain" description="Hpc2-related" evidence="2">
    <location>
        <begin position="128"/>
        <end position="176"/>
    </location>
</feature>
<dbReference type="Proteomes" id="UP000012960">
    <property type="component" value="Unplaced"/>
</dbReference>
<evidence type="ECO:0000313" key="5">
    <source>
        <dbReference type="Proteomes" id="UP000012960"/>
    </source>
</evidence>
<name>A0A804HXJ3_MUSAM</name>
<dbReference type="FunCoup" id="A0A804HXJ3">
    <property type="interactions" value="1437"/>
</dbReference>
<feature type="compositionally biased region" description="Low complexity" evidence="1">
    <location>
        <begin position="78"/>
        <end position="91"/>
    </location>
</feature>
<dbReference type="InParanoid" id="A0A804HXJ3"/>